<reference evidence="8" key="2">
    <citation type="submission" date="2022-06" db="UniProtKB">
        <authorList>
            <consortium name="EnsemblMetazoa"/>
        </authorList>
    </citation>
    <scope>IDENTIFICATION</scope>
    <source>
        <strain evidence="8">PS312</strain>
    </source>
</reference>
<dbReference type="GO" id="GO:0004497">
    <property type="term" value="F:monooxygenase activity"/>
    <property type="evidence" value="ECO:0007669"/>
    <property type="project" value="UniProtKB-KW"/>
</dbReference>
<protein>
    <submittedName>
        <fullName evidence="8">Cytochrome P450</fullName>
    </submittedName>
</protein>
<dbReference type="InterPro" id="IPR001128">
    <property type="entry name" value="Cyt_P450"/>
</dbReference>
<accession>A0A2A6C459</accession>
<comment type="cofactor">
    <cofactor evidence="1 6">
        <name>heme</name>
        <dbReference type="ChEBI" id="CHEBI:30413"/>
    </cofactor>
</comment>
<dbReference type="Proteomes" id="UP000005239">
    <property type="component" value="Unassembled WGS sequence"/>
</dbReference>
<dbReference type="PRINTS" id="PR00385">
    <property type="entry name" value="P450"/>
</dbReference>
<evidence type="ECO:0000313" key="8">
    <source>
        <dbReference type="EnsemblMetazoa" id="PPA40644.1"/>
    </source>
</evidence>
<dbReference type="PRINTS" id="PR00463">
    <property type="entry name" value="EP450I"/>
</dbReference>
<evidence type="ECO:0000256" key="5">
    <source>
        <dbReference type="ARBA" id="ARBA00023033"/>
    </source>
</evidence>
<evidence type="ECO:0000256" key="4">
    <source>
        <dbReference type="ARBA" id="ARBA00023004"/>
    </source>
</evidence>
<dbReference type="InterPro" id="IPR050196">
    <property type="entry name" value="Cytochrome_P450_Monoox"/>
</dbReference>
<dbReference type="AlphaFoldDB" id="A0A2A6C459"/>
<dbReference type="InterPro" id="IPR017972">
    <property type="entry name" value="Cyt_P450_CS"/>
</dbReference>
<keyword evidence="6 7" id="KW-0479">Metal-binding</keyword>
<reference evidence="9" key="1">
    <citation type="journal article" date="2008" name="Nat. Genet.">
        <title>The Pristionchus pacificus genome provides a unique perspective on nematode lifestyle and parasitism.</title>
        <authorList>
            <person name="Dieterich C."/>
            <person name="Clifton S.W."/>
            <person name="Schuster L.N."/>
            <person name="Chinwalla A."/>
            <person name="Delehaunty K."/>
            <person name="Dinkelacker I."/>
            <person name="Fulton L."/>
            <person name="Fulton R."/>
            <person name="Godfrey J."/>
            <person name="Minx P."/>
            <person name="Mitreva M."/>
            <person name="Roeseler W."/>
            <person name="Tian H."/>
            <person name="Witte H."/>
            <person name="Yang S.P."/>
            <person name="Wilson R.K."/>
            <person name="Sommer R.J."/>
        </authorList>
    </citation>
    <scope>NUCLEOTIDE SEQUENCE [LARGE SCALE GENOMIC DNA]</scope>
    <source>
        <strain evidence="9">PS312</strain>
    </source>
</reference>
<keyword evidence="9" id="KW-1185">Reference proteome</keyword>
<evidence type="ECO:0000256" key="7">
    <source>
        <dbReference type="RuleBase" id="RU000461"/>
    </source>
</evidence>
<keyword evidence="3 6" id="KW-0349">Heme</keyword>
<keyword evidence="4 6" id="KW-0408">Iron</keyword>
<evidence type="ECO:0000256" key="6">
    <source>
        <dbReference type="PIRSR" id="PIRSR602401-1"/>
    </source>
</evidence>
<dbReference type="Pfam" id="PF00067">
    <property type="entry name" value="p450"/>
    <property type="match status" value="1"/>
</dbReference>
<evidence type="ECO:0000256" key="2">
    <source>
        <dbReference type="ARBA" id="ARBA00010617"/>
    </source>
</evidence>
<evidence type="ECO:0000313" key="9">
    <source>
        <dbReference type="Proteomes" id="UP000005239"/>
    </source>
</evidence>
<dbReference type="SUPFAM" id="SSF48264">
    <property type="entry name" value="Cytochrome P450"/>
    <property type="match status" value="1"/>
</dbReference>
<proteinExistence type="inferred from homology"/>
<dbReference type="EnsemblMetazoa" id="PPA40644.1">
    <property type="protein sequence ID" value="PPA40644.1"/>
    <property type="gene ID" value="WBGene00279013"/>
</dbReference>
<dbReference type="GO" id="GO:0020037">
    <property type="term" value="F:heme binding"/>
    <property type="evidence" value="ECO:0007669"/>
    <property type="project" value="InterPro"/>
</dbReference>
<dbReference type="PANTHER" id="PTHR24291">
    <property type="entry name" value="CYTOCHROME P450 FAMILY 4"/>
    <property type="match status" value="1"/>
</dbReference>
<dbReference type="OrthoDB" id="1470350at2759"/>
<dbReference type="PROSITE" id="PS00086">
    <property type="entry name" value="CYTOCHROME_P450"/>
    <property type="match status" value="1"/>
</dbReference>
<sequence>MILYLILLGFVVAHLPRFYRFVQEVRRMKRLSSVIPGDEGVFFAGHGFEFGMDPQVMPHRAVARMNRTVKESGVQLMKLWFIHENVYMPTNGETVKYILDSNDEITKGVEYDVLVPWLGTGLLISTGDKWKSRRKMLTPTFHFSMLDGYLAIMNRHAKICTELLEDRAGTKVDMYPVVKMCALDIICETAMGKELDSQRHANQPYVEAIVNLMSLGTKIAMSFHLWTPLMRYLLGIQQSYDRSLIIAHKFSKSVIDERTEALKRGEVESNKRAFLDLLLELKEQHSLNDEDIREEVDTFMFEGHDTTSSGMGWIVWCLACNPDIQERAYEEVMKVLGDDPDRDLTREDMGQLIYLERCIKESMRLYPPVPFASRQLQNDLQCGEYLLPQHSNVSVSPFVIHRNESIYPNATQFNPDNFLPERVASRNPYDYIPFSAGPRNCIGQKFAQYEEKIMTALLLRRFRFKSDGPLSSQRFAAEAILRPIDGINVMVIRR</sequence>
<keyword evidence="5 7" id="KW-0503">Monooxygenase</keyword>
<evidence type="ECO:0000256" key="3">
    <source>
        <dbReference type="ARBA" id="ARBA00022617"/>
    </source>
</evidence>
<keyword evidence="7" id="KW-0560">Oxidoreductase</keyword>
<dbReference type="Gene3D" id="1.10.630.10">
    <property type="entry name" value="Cytochrome P450"/>
    <property type="match status" value="1"/>
</dbReference>
<organism evidence="8 9">
    <name type="scientific">Pristionchus pacificus</name>
    <name type="common">Parasitic nematode worm</name>
    <dbReference type="NCBI Taxonomy" id="54126"/>
    <lineage>
        <taxon>Eukaryota</taxon>
        <taxon>Metazoa</taxon>
        <taxon>Ecdysozoa</taxon>
        <taxon>Nematoda</taxon>
        <taxon>Chromadorea</taxon>
        <taxon>Rhabditida</taxon>
        <taxon>Rhabditina</taxon>
        <taxon>Diplogasteromorpha</taxon>
        <taxon>Diplogasteroidea</taxon>
        <taxon>Neodiplogasteridae</taxon>
        <taxon>Pristionchus</taxon>
    </lineage>
</organism>
<name>A0A2A6C459_PRIPA</name>
<evidence type="ECO:0000256" key="1">
    <source>
        <dbReference type="ARBA" id="ARBA00001971"/>
    </source>
</evidence>
<dbReference type="PANTHER" id="PTHR24291:SF130">
    <property type="entry name" value="CYTOCHROME P450 FAMILY"/>
    <property type="match status" value="1"/>
</dbReference>
<dbReference type="CDD" id="cd20628">
    <property type="entry name" value="CYP4"/>
    <property type="match status" value="1"/>
</dbReference>
<feature type="binding site" description="axial binding residue" evidence="6">
    <location>
        <position position="441"/>
    </location>
    <ligand>
        <name>heme</name>
        <dbReference type="ChEBI" id="CHEBI:30413"/>
    </ligand>
    <ligandPart>
        <name>Fe</name>
        <dbReference type="ChEBI" id="CHEBI:18248"/>
    </ligandPart>
</feature>
<dbReference type="InterPro" id="IPR002401">
    <property type="entry name" value="Cyt_P450_E_grp-I"/>
</dbReference>
<dbReference type="InterPro" id="IPR036396">
    <property type="entry name" value="Cyt_P450_sf"/>
</dbReference>
<gene>
    <name evidence="8" type="primary">WBGene00279013</name>
</gene>
<dbReference type="GO" id="GO:0016705">
    <property type="term" value="F:oxidoreductase activity, acting on paired donors, with incorporation or reduction of molecular oxygen"/>
    <property type="evidence" value="ECO:0007669"/>
    <property type="project" value="InterPro"/>
</dbReference>
<dbReference type="GO" id="GO:0005506">
    <property type="term" value="F:iron ion binding"/>
    <property type="evidence" value="ECO:0007669"/>
    <property type="project" value="InterPro"/>
</dbReference>
<accession>A0A8R1Z0D1</accession>
<comment type="similarity">
    <text evidence="2 7">Belongs to the cytochrome P450 family.</text>
</comment>